<dbReference type="EMBL" id="CP029553">
    <property type="protein sequence ID" value="AWN49324.1"/>
    <property type="molecule type" value="Genomic_DNA"/>
</dbReference>
<accession>A0A2U8WSP9</accession>
<organism evidence="1 2">
    <name type="scientific">Methylobacterium terrae</name>
    <dbReference type="NCBI Taxonomy" id="2202827"/>
    <lineage>
        <taxon>Bacteria</taxon>
        <taxon>Pseudomonadati</taxon>
        <taxon>Pseudomonadota</taxon>
        <taxon>Alphaproteobacteria</taxon>
        <taxon>Hyphomicrobiales</taxon>
        <taxon>Methylobacteriaceae</taxon>
        <taxon>Methylobacterium</taxon>
    </lineage>
</organism>
<dbReference type="Proteomes" id="UP000245444">
    <property type="component" value="Chromosome"/>
</dbReference>
<dbReference type="RefSeq" id="WP_109961596.1">
    <property type="nucleotide sequence ID" value="NZ_CP029553.1"/>
</dbReference>
<reference evidence="1 2" key="1">
    <citation type="submission" date="2018-05" db="EMBL/GenBank/DDBJ databases">
        <title>Complete Genome Sequence of Methylobacterium sp. 17Sr1-28.</title>
        <authorList>
            <person name="Srinivasan S."/>
        </authorList>
    </citation>
    <scope>NUCLEOTIDE SEQUENCE [LARGE SCALE GENOMIC DNA]</scope>
    <source>
        <strain evidence="1 2">17Sr1-28</strain>
    </source>
</reference>
<keyword evidence="2" id="KW-1185">Reference proteome</keyword>
<dbReference type="OrthoDB" id="8000241at2"/>
<evidence type="ECO:0000313" key="1">
    <source>
        <dbReference type="EMBL" id="AWN49324.1"/>
    </source>
</evidence>
<protein>
    <submittedName>
        <fullName evidence="1">Uncharacterized protein</fullName>
    </submittedName>
</protein>
<dbReference type="KEGG" id="mtea:DK419_25705"/>
<gene>
    <name evidence="1" type="ORF">DK419_25705</name>
</gene>
<name>A0A2U8WSP9_9HYPH</name>
<dbReference type="AlphaFoldDB" id="A0A2U8WSP9"/>
<evidence type="ECO:0000313" key="2">
    <source>
        <dbReference type="Proteomes" id="UP000245444"/>
    </source>
</evidence>
<proteinExistence type="predicted"/>
<sequence length="74" mass="7771">MRAACRLCGFPVRGFLNGTTCVLQVDGRALRDSCREAAGACREAAGACREAAGDCRDQHACAGLQEAVRAARKT</sequence>